<reference evidence="10" key="3">
    <citation type="submission" date="2015-04" db="UniProtKB">
        <authorList>
            <consortium name="EnsemblPlants"/>
        </authorList>
    </citation>
    <scope>IDENTIFICATION</scope>
    <source>
        <strain evidence="10">cv. Jemalong A17</strain>
    </source>
</reference>
<dbReference type="GO" id="GO:0000981">
    <property type="term" value="F:DNA-binding transcription factor activity, RNA polymerase II-specific"/>
    <property type="evidence" value="ECO:0000318"/>
    <property type="project" value="GO_Central"/>
</dbReference>
<feature type="region of interest" description="Disordered" evidence="6">
    <location>
        <begin position="276"/>
        <end position="301"/>
    </location>
</feature>
<dbReference type="SUPFAM" id="SSF46689">
    <property type="entry name" value="Homeodomain-like"/>
    <property type="match status" value="1"/>
</dbReference>
<keyword evidence="2" id="KW-0677">Repeat</keyword>
<dbReference type="FunFam" id="1.10.10.60:FF:000010">
    <property type="entry name" value="Transcriptional activator Myb isoform A"/>
    <property type="match status" value="1"/>
</dbReference>
<dbReference type="OrthoDB" id="2143914at2759"/>
<dbReference type="GO" id="GO:0006355">
    <property type="term" value="P:regulation of DNA-templated transcription"/>
    <property type="evidence" value="ECO:0000318"/>
    <property type="project" value="GO_Central"/>
</dbReference>
<name>A0A072TYA6_MEDTR</name>
<comment type="subcellular location">
    <subcellularLocation>
        <location evidence="1">Nucleus</location>
    </subcellularLocation>
</comment>
<evidence type="ECO:0000256" key="6">
    <source>
        <dbReference type="SAM" id="MobiDB-lite"/>
    </source>
</evidence>
<evidence type="ECO:0000256" key="1">
    <source>
        <dbReference type="ARBA" id="ARBA00004123"/>
    </source>
</evidence>
<dbReference type="HOGENOM" id="CLU_049250_0_0_1"/>
<dbReference type="InterPro" id="IPR001005">
    <property type="entry name" value="SANT/Myb"/>
</dbReference>
<dbReference type="PANTHER" id="PTHR45614:SF285">
    <property type="entry name" value="TRANSCRIPTION FACTOR MYB98"/>
    <property type="match status" value="1"/>
</dbReference>
<accession>A0A072TYA6</accession>
<evidence type="ECO:0000313" key="10">
    <source>
        <dbReference type="EnsemblPlants" id="KEH22474"/>
    </source>
</evidence>
<evidence type="ECO:0000256" key="3">
    <source>
        <dbReference type="ARBA" id="ARBA00023015"/>
    </source>
</evidence>
<reference evidence="9 11" key="1">
    <citation type="journal article" date="2011" name="Nature">
        <title>The Medicago genome provides insight into the evolution of rhizobial symbioses.</title>
        <authorList>
            <person name="Young N.D."/>
            <person name="Debelle F."/>
            <person name="Oldroyd G.E."/>
            <person name="Geurts R."/>
            <person name="Cannon S.B."/>
            <person name="Udvardi M.K."/>
            <person name="Benedito V.A."/>
            <person name="Mayer K.F."/>
            <person name="Gouzy J."/>
            <person name="Schoof H."/>
            <person name="Van de Peer Y."/>
            <person name="Proost S."/>
            <person name="Cook D.R."/>
            <person name="Meyers B.C."/>
            <person name="Spannagl M."/>
            <person name="Cheung F."/>
            <person name="De Mita S."/>
            <person name="Krishnakumar V."/>
            <person name="Gundlach H."/>
            <person name="Zhou S."/>
            <person name="Mudge J."/>
            <person name="Bharti A.K."/>
            <person name="Murray J.D."/>
            <person name="Naoumkina M.A."/>
            <person name="Rosen B."/>
            <person name="Silverstein K.A."/>
            <person name="Tang H."/>
            <person name="Rombauts S."/>
            <person name="Zhao P.X."/>
            <person name="Zhou P."/>
            <person name="Barbe V."/>
            <person name="Bardou P."/>
            <person name="Bechner M."/>
            <person name="Bellec A."/>
            <person name="Berger A."/>
            <person name="Berges H."/>
            <person name="Bidwell S."/>
            <person name="Bisseling T."/>
            <person name="Choisne N."/>
            <person name="Couloux A."/>
            <person name="Denny R."/>
            <person name="Deshpande S."/>
            <person name="Dai X."/>
            <person name="Doyle J.J."/>
            <person name="Dudez A.M."/>
            <person name="Farmer A.D."/>
            <person name="Fouteau S."/>
            <person name="Franken C."/>
            <person name="Gibelin C."/>
            <person name="Gish J."/>
            <person name="Goldstein S."/>
            <person name="Gonzalez A.J."/>
            <person name="Green P.J."/>
            <person name="Hallab A."/>
            <person name="Hartog M."/>
            <person name="Hua A."/>
            <person name="Humphray S.J."/>
            <person name="Jeong D.H."/>
            <person name="Jing Y."/>
            <person name="Jocker A."/>
            <person name="Kenton S.M."/>
            <person name="Kim D.J."/>
            <person name="Klee K."/>
            <person name="Lai H."/>
            <person name="Lang C."/>
            <person name="Lin S."/>
            <person name="Macmil S.L."/>
            <person name="Magdelenat G."/>
            <person name="Matthews L."/>
            <person name="McCorrison J."/>
            <person name="Monaghan E.L."/>
            <person name="Mun J.H."/>
            <person name="Najar F.Z."/>
            <person name="Nicholson C."/>
            <person name="Noirot C."/>
            <person name="O'Bleness M."/>
            <person name="Paule C.R."/>
            <person name="Poulain J."/>
            <person name="Prion F."/>
            <person name="Qin B."/>
            <person name="Qu C."/>
            <person name="Retzel E.F."/>
            <person name="Riddle C."/>
            <person name="Sallet E."/>
            <person name="Samain S."/>
            <person name="Samson N."/>
            <person name="Sanders I."/>
            <person name="Saurat O."/>
            <person name="Scarpelli C."/>
            <person name="Schiex T."/>
            <person name="Segurens B."/>
            <person name="Severin A.J."/>
            <person name="Sherrier D.J."/>
            <person name="Shi R."/>
            <person name="Sims S."/>
            <person name="Singer S.R."/>
            <person name="Sinharoy S."/>
            <person name="Sterck L."/>
            <person name="Viollet A."/>
            <person name="Wang B.B."/>
            <person name="Wang K."/>
            <person name="Wang M."/>
            <person name="Wang X."/>
            <person name="Warfsmann J."/>
            <person name="Weissenbach J."/>
            <person name="White D.D."/>
            <person name="White J.D."/>
            <person name="Wiley G.B."/>
            <person name="Wincker P."/>
            <person name="Xing Y."/>
            <person name="Yang L."/>
            <person name="Yao Z."/>
            <person name="Ying F."/>
            <person name="Zhai J."/>
            <person name="Zhou L."/>
            <person name="Zuber A."/>
            <person name="Denarie J."/>
            <person name="Dixon R.A."/>
            <person name="May G.D."/>
            <person name="Schwartz D.C."/>
            <person name="Rogers J."/>
            <person name="Quetier F."/>
            <person name="Town C.D."/>
            <person name="Roe B.A."/>
        </authorList>
    </citation>
    <scope>NUCLEOTIDE SEQUENCE [LARGE SCALE GENOMIC DNA]</scope>
    <source>
        <strain evidence="9">A17</strain>
        <strain evidence="10 11">cv. Jemalong A17</strain>
    </source>
</reference>
<keyword evidence="4 9" id="KW-0238">DNA-binding</keyword>
<feature type="domain" description="HTH myb-type" evidence="8">
    <location>
        <begin position="242"/>
        <end position="292"/>
    </location>
</feature>
<sequence>MVHSQLGSNISPPPSHYTTYLYQSQCNQLKKDLLNEANHDSSFSAMVPSPINPFPLIPTHRYKATHTNGSQREFISARNPMVFSPNHNKMEDIHGRLNTSKGIWDLSTKNIFQYGETSQPWVSPSLSPSLAYDAHQSVSVNPELQGDLSRNVGIGNKSQENDQRFVLSGQKRRKRIQNNNEIQHKDPNQIKGQWTSNEDRVLVQLVDHFGLRNWSRIAKFLKGRIGKQCRERWNNHLRPDIKKDSWTEEEDKILIEAHKIVGNKWTEISRRLPGRTENSIKNHWNATKRRQNPKRKNRGKSSKGILLLKYIMEVTDAKEVEKEPMTYSTSMMDIKNQLNFESSKSDFRTEGLTTPENKICEYVPMMFNGDDGMASGSGTTMNYEFGSYGIEFFPEVPLNQEIDLMEMINKNP</sequence>
<dbReference type="GO" id="GO:0005634">
    <property type="term" value="C:nucleus"/>
    <property type="evidence" value="ECO:0000318"/>
    <property type="project" value="GO_Central"/>
</dbReference>
<keyword evidence="5" id="KW-0539">Nucleus</keyword>
<dbReference type="SMART" id="SM00717">
    <property type="entry name" value="SANT"/>
    <property type="match status" value="2"/>
</dbReference>
<reference evidence="9 11" key="2">
    <citation type="journal article" date="2014" name="BMC Genomics">
        <title>An improved genome release (version Mt4.0) for the model legume Medicago truncatula.</title>
        <authorList>
            <person name="Tang H."/>
            <person name="Krishnakumar V."/>
            <person name="Bidwell S."/>
            <person name="Rosen B."/>
            <person name="Chan A."/>
            <person name="Zhou S."/>
            <person name="Gentzbittel L."/>
            <person name="Childs K.L."/>
            <person name="Yandell M."/>
            <person name="Gundlach H."/>
            <person name="Mayer K.F."/>
            <person name="Schwartz D.C."/>
            <person name="Town C.D."/>
        </authorList>
    </citation>
    <scope>GENOME REANNOTATION</scope>
    <source>
        <strain evidence="9">A17</strain>
        <strain evidence="10 11">cv. Jemalong A17</strain>
    </source>
</reference>
<dbReference type="InterPro" id="IPR017930">
    <property type="entry name" value="Myb_dom"/>
</dbReference>
<protein>
    <submittedName>
        <fullName evidence="9">SWI3, ADA2, N-CoR and tfiiib DNA-binding domain protein</fullName>
    </submittedName>
</protein>
<proteinExistence type="predicted"/>
<evidence type="ECO:0000256" key="4">
    <source>
        <dbReference type="ARBA" id="ARBA00023125"/>
    </source>
</evidence>
<dbReference type="InterPro" id="IPR009057">
    <property type="entry name" value="Homeodomain-like_sf"/>
</dbReference>
<dbReference type="AlphaFoldDB" id="A0A072TYA6"/>
<keyword evidence="3" id="KW-0804">Transcription</keyword>
<dbReference type="PROSITE" id="PS51294">
    <property type="entry name" value="HTH_MYB"/>
    <property type="match status" value="2"/>
</dbReference>
<evidence type="ECO:0000256" key="5">
    <source>
        <dbReference type="ARBA" id="ARBA00023242"/>
    </source>
</evidence>
<dbReference type="EnsemblPlants" id="KEH22474">
    <property type="protein sequence ID" value="KEH22474"/>
    <property type="gene ID" value="MTR_7g451170"/>
</dbReference>
<dbReference type="Pfam" id="PF13921">
    <property type="entry name" value="Myb_DNA-bind_6"/>
    <property type="match status" value="1"/>
</dbReference>
<dbReference type="PROSITE" id="PS50090">
    <property type="entry name" value="MYB_LIKE"/>
    <property type="match status" value="2"/>
</dbReference>
<dbReference type="Proteomes" id="UP000002051">
    <property type="component" value="Unassembled WGS sequence"/>
</dbReference>
<dbReference type="Gene3D" id="1.10.10.60">
    <property type="entry name" value="Homeodomain-like"/>
    <property type="match status" value="2"/>
</dbReference>
<dbReference type="CDD" id="cd00167">
    <property type="entry name" value="SANT"/>
    <property type="match status" value="2"/>
</dbReference>
<evidence type="ECO:0000313" key="11">
    <source>
        <dbReference type="Proteomes" id="UP000002051"/>
    </source>
</evidence>
<keyword evidence="11" id="KW-1185">Reference proteome</keyword>
<dbReference type="InterPro" id="IPR050560">
    <property type="entry name" value="MYB_TF"/>
</dbReference>
<feature type="compositionally biased region" description="Polar residues" evidence="6">
    <location>
        <begin position="276"/>
        <end position="285"/>
    </location>
</feature>
<feature type="domain" description="Myb-like" evidence="7">
    <location>
        <begin position="186"/>
        <end position="237"/>
    </location>
</feature>
<keyword evidence="3" id="KW-0805">Transcription regulation</keyword>
<dbReference type="SMR" id="A0A072TYA6"/>
<dbReference type="EMBL" id="CM001223">
    <property type="protein sequence ID" value="KEH22474.1"/>
    <property type="molecule type" value="Genomic_DNA"/>
</dbReference>
<dbReference type="GO" id="GO:0000978">
    <property type="term" value="F:RNA polymerase II cis-regulatory region sequence-specific DNA binding"/>
    <property type="evidence" value="ECO:0000318"/>
    <property type="project" value="GO_Central"/>
</dbReference>
<evidence type="ECO:0000259" key="7">
    <source>
        <dbReference type="PROSITE" id="PS50090"/>
    </source>
</evidence>
<evidence type="ECO:0000259" key="8">
    <source>
        <dbReference type="PROSITE" id="PS51294"/>
    </source>
</evidence>
<evidence type="ECO:0000256" key="2">
    <source>
        <dbReference type="ARBA" id="ARBA00022737"/>
    </source>
</evidence>
<feature type="domain" description="HTH myb-type" evidence="8">
    <location>
        <begin position="186"/>
        <end position="241"/>
    </location>
</feature>
<feature type="domain" description="Myb-like" evidence="7">
    <location>
        <begin position="238"/>
        <end position="288"/>
    </location>
</feature>
<dbReference type="PANTHER" id="PTHR45614">
    <property type="entry name" value="MYB PROTEIN-RELATED"/>
    <property type="match status" value="1"/>
</dbReference>
<evidence type="ECO:0000313" key="9">
    <source>
        <dbReference type="EMBL" id="KEH22474.1"/>
    </source>
</evidence>
<gene>
    <name evidence="9" type="ordered locus">MTR_7g451170</name>
</gene>
<organism evidence="9 11">
    <name type="scientific">Medicago truncatula</name>
    <name type="common">Barrel medic</name>
    <name type="synonym">Medicago tribuloides</name>
    <dbReference type="NCBI Taxonomy" id="3880"/>
    <lineage>
        <taxon>Eukaryota</taxon>
        <taxon>Viridiplantae</taxon>
        <taxon>Streptophyta</taxon>
        <taxon>Embryophyta</taxon>
        <taxon>Tracheophyta</taxon>
        <taxon>Spermatophyta</taxon>
        <taxon>Magnoliopsida</taxon>
        <taxon>eudicotyledons</taxon>
        <taxon>Gunneridae</taxon>
        <taxon>Pentapetalae</taxon>
        <taxon>rosids</taxon>
        <taxon>fabids</taxon>
        <taxon>Fabales</taxon>
        <taxon>Fabaceae</taxon>
        <taxon>Papilionoideae</taxon>
        <taxon>50 kb inversion clade</taxon>
        <taxon>NPAAA clade</taxon>
        <taxon>Hologalegina</taxon>
        <taxon>IRL clade</taxon>
        <taxon>Trifolieae</taxon>
        <taxon>Medicago</taxon>
    </lineage>
</organism>
<feature type="compositionally biased region" description="Basic residues" evidence="6">
    <location>
        <begin position="286"/>
        <end position="301"/>
    </location>
</feature>